<keyword evidence="1" id="KW-0812">Transmembrane</keyword>
<keyword evidence="1" id="KW-0472">Membrane</keyword>
<sequence length="85" mass="9271">MKSLEALKNINYKDVAIRAGWTFLQTFIATFLLAGVNLVNLLFAASWHELYALTMATALSAIAAGLSAAKTIILDLVRQMKEAVE</sequence>
<protein>
    <submittedName>
        <fullName evidence="2">Holin</fullName>
    </submittedName>
</protein>
<evidence type="ECO:0000313" key="2">
    <source>
        <dbReference type="EMBL" id="DAE00499.1"/>
    </source>
</evidence>
<reference evidence="2" key="1">
    <citation type="journal article" date="2021" name="Proc. Natl. Acad. Sci. U.S.A.">
        <title>A Catalog of Tens of Thousands of Viruses from Human Metagenomes Reveals Hidden Associations with Chronic Diseases.</title>
        <authorList>
            <person name="Tisza M.J."/>
            <person name="Buck C.B."/>
        </authorList>
    </citation>
    <scope>NUCLEOTIDE SEQUENCE</scope>
    <source>
        <strain evidence="2">Ctg2r17</strain>
    </source>
</reference>
<feature type="transmembrane region" description="Helical" evidence="1">
    <location>
        <begin position="50"/>
        <end position="73"/>
    </location>
</feature>
<feature type="transmembrane region" description="Helical" evidence="1">
    <location>
        <begin position="21"/>
        <end position="44"/>
    </location>
</feature>
<name>A0A8S5P220_9CAUD</name>
<keyword evidence="1" id="KW-1133">Transmembrane helix</keyword>
<proteinExistence type="predicted"/>
<accession>A0A8S5P220</accession>
<evidence type="ECO:0000256" key="1">
    <source>
        <dbReference type="SAM" id="Phobius"/>
    </source>
</evidence>
<dbReference type="EMBL" id="BK015303">
    <property type="protein sequence ID" value="DAE00499.1"/>
    <property type="molecule type" value="Genomic_DNA"/>
</dbReference>
<organism evidence="2">
    <name type="scientific">Siphoviridae sp. ctg2r17</name>
    <dbReference type="NCBI Taxonomy" id="2825601"/>
    <lineage>
        <taxon>Viruses</taxon>
        <taxon>Duplodnaviria</taxon>
        <taxon>Heunggongvirae</taxon>
        <taxon>Uroviricota</taxon>
        <taxon>Caudoviricetes</taxon>
    </lineage>
</organism>